<dbReference type="RefSeq" id="WP_051601154.1">
    <property type="nucleotide sequence ID" value="NZ_AWFF01000028.1"/>
</dbReference>
<dbReference type="PATRIC" id="fig|1280946.3.peg.1068"/>
<comment type="caution">
    <text evidence="3">The sequence shown here is derived from an EMBL/GenBank/DDBJ whole genome shotgun (WGS) entry which is preliminary data.</text>
</comment>
<dbReference type="EMBL" id="AWFF01000028">
    <property type="protein sequence ID" value="KCZ55719.1"/>
    <property type="molecule type" value="Genomic_DNA"/>
</dbReference>
<gene>
    <name evidence="3" type="ORF">HY29_11375</name>
</gene>
<organism evidence="3 4">
    <name type="scientific">Hyphomonas beringensis</name>
    <dbReference type="NCBI Taxonomy" id="1280946"/>
    <lineage>
        <taxon>Bacteria</taxon>
        <taxon>Pseudomonadati</taxon>
        <taxon>Pseudomonadota</taxon>
        <taxon>Alphaproteobacteria</taxon>
        <taxon>Hyphomonadales</taxon>
        <taxon>Hyphomonadaceae</taxon>
        <taxon>Hyphomonas</taxon>
    </lineage>
</organism>
<reference evidence="3 4" key="1">
    <citation type="journal article" date="2014" name="Antonie Van Leeuwenhoek">
        <title>Hyphomonas beringensis sp. nov. and Hyphomonas chukchiensis sp. nov., isolated from surface seawater of the Bering Sea and Chukchi Sea.</title>
        <authorList>
            <person name="Li C."/>
            <person name="Lai Q."/>
            <person name="Li G."/>
            <person name="Dong C."/>
            <person name="Wang J."/>
            <person name="Liao Y."/>
            <person name="Shao Z."/>
        </authorList>
    </citation>
    <scope>NUCLEOTIDE SEQUENCE [LARGE SCALE GENOMIC DNA]</scope>
    <source>
        <strain evidence="3 4">25B14_1</strain>
    </source>
</reference>
<dbReference type="STRING" id="1280946.HY29_11375"/>
<feature type="compositionally biased region" description="Basic and acidic residues" evidence="1">
    <location>
        <begin position="27"/>
        <end position="36"/>
    </location>
</feature>
<evidence type="ECO:0000313" key="3">
    <source>
        <dbReference type="EMBL" id="KCZ55719.1"/>
    </source>
</evidence>
<sequence length="130" mass="14030">MTTPPPSSELPEVTVEPIPQPAPEPTPKAKEAAAKPEPRPLLARLFGISIWGALKLIGLCILVGFFVLASQFDPTNPDVNAGEAIMNVARTAVSALGWALQNFWKPALAGATIVLPLWVLWRLISLPFRK</sequence>
<feature type="region of interest" description="Disordered" evidence="1">
    <location>
        <begin position="1"/>
        <end position="36"/>
    </location>
</feature>
<keyword evidence="4" id="KW-1185">Reference proteome</keyword>
<name>A0A062UGN3_9PROT</name>
<proteinExistence type="predicted"/>
<dbReference type="OrthoDB" id="7620099at2"/>
<keyword evidence="2" id="KW-1133">Transmembrane helix</keyword>
<evidence type="ECO:0000313" key="4">
    <source>
        <dbReference type="Proteomes" id="UP000027037"/>
    </source>
</evidence>
<evidence type="ECO:0000256" key="1">
    <source>
        <dbReference type="SAM" id="MobiDB-lite"/>
    </source>
</evidence>
<accession>A0A062UGN3</accession>
<dbReference type="eggNOG" id="ENOG50302S6">
    <property type="taxonomic scope" value="Bacteria"/>
</dbReference>
<keyword evidence="2" id="KW-0812">Transmembrane</keyword>
<protein>
    <submittedName>
        <fullName evidence="3">Uncharacterized protein</fullName>
    </submittedName>
</protein>
<evidence type="ECO:0000256" key="2">
    <source>
        <dbReference type="SAM" id="Phobius"/>
    </source>
</evidence>
<feature type="transmembrane region" description="Helical" evidence="2">
    <location>
        <begin position="103"/>
        <end position="124"/>
    </location>
</feature>
<keyword evidence="2" id="KW-0472">Membrane</keyword>
<dbReference type="Proteomes" id="UP000027037">
    <property type="component" value="Unassembled WGS sequence"/>
</dbReference>
<feature type="transmembrane region" description="Helical" evidence="2">
    <location>
        <begin position="45"/>
        <end position="69"/>
    </location>
</feature>
<dbReference type="AlphaFoldDB" id="A0A062UGN3"/>